<evidence type="ECO:0000313" key="1">
    <source>
        <dbReference type="EMBL" id="KKM92749.1"/>
    </source>
</evidence>
<dbReference type="AlphaFoldDB" id="A0A0F9LD14"/>
<accession>A0A0F9LD14</accession>
<dbReference type="EMBL" id="LAZR01006352">
    <property type="protein sequence ID" value="KKM92749.1"/>
    <property type="molecule type" value="Genomic_DNA"/>
</dbReference>
<gene>
    <name evidence="1" type="ORF">LCGC14_1215210</name>
</gene>
<proteinExistence type="predicted"/>
<sequence>MIMKDGCKVSFKSSEPEPTDEDCISYFAKLEKGKLNNLTLMYKVHRKKGESILEAFYNVQNTYLEILLKSVDDFHSFEK</sequence>
<comment type="caution">
    <text evidence="1">The sequence shown here is derived from an EMBL/GenBank/DDBJ whole genome shotgun (WGS) entry which is preliminary data.</text>
</comment>
<protein>
    <submittedName>
        <fullName evidence="1">Uncharacterized protein</fullName>
    </submittedName>
</protein>
<reference evidence="1" key="1">
    <citation type="journal article" date="2015" name="Nature">
        <title>Complex archaea that bridge the gap between prokaryotes and eukaryotes.</title>
        <authorList>
            <person name="Spang A."/>
            <person name="Saw J.H."/>
            <person name="Jorgensen S.L."/>
            <person name="Zaremba-Niedzwiedzka K."/>
            <person name="Martijn J."/>
            <person name="Lind A.E."/>
            <person name="van Eijk R."/>
            <person name="Schleper C."/>
            <person name="Guy L."/>
            <person name="Ettema T.J."/>
        </authorList>
    </citation>
    <scope>NUCLEOTIDE SEQUENCE</scope>
</reference>
<organism evidence="1">
    <name type="scientific">marine sediment metagenome</name>
    <dbReference type="NCBI Taxonomy" id="412755"/>
    <lineage>
        <taxon>unclassified sequences</taxon>
        <taxon>metagenomes</taxon>
        <taxon>ecological metagenomes</taxon>
    </lineage>
</organism>
<name>A0A0F9LD14_9ZZZZ</name>